<dbReference type="PANTHER" id="PTHR43673">
    <property type="entry name" value="NAD(P)H NITROREDUCTASE YDGI-RELATED"/>
    <property type="match status" value="1"/>
</dbReference>
<dbReference type="InterPro" id="IPR029479">
    <property type="entry name" value="Nitroreductase"/>
</dbReference>
<feature type="non-terminal residue" evidence="8">
    <location>
        <position position="113"/>
    </location>
</feature>
<organism evidence="8 9">
    <name type="scientific">Xylaria hypoxylon</name>
    <dbReference type="NCBI Taxonomy" id="37992"/>
    <lineage>
        <taxon>Eukaryota</taxon>
        <taxon>Fungi</taxon>
        <taxon>Dikarya</taxon>
        <taxon>Ascomycota</taxon>
        <taxon>Pezizomycotina</taxon>
        <taxon>Sordariomycetes</taxon>
        <taxon>Xylariomycetidae</taxon>
        <taxon>Xylariales</taxon>
        <taxon>Xylariaceae</taxon>
        <taxon>Xylaria</taxon>
    </lineage>
</organism>
<keyword evidence="3" id="KW-0285">Flavoprotein</keyword>
<dbReference type="Gene3D" id="3.40.109.10">
    <property type="entry name" value="NADH Oxidase"/>
    <property type="match status" value="1"/>
</dbReference>
<evidence type="ECO:0000259" key="7">
    <source>
        <dbReference type="Pfam" id="PF00881"/>
    </source>
</evidence>
<dbReference type="OrthoDB" id="41362at2759"/>
<dbReference type="Proteomes" id="UP000297716">
    <property type="component" value="Unassembled WGS sequence"/>
</dbReference>
<feature type="domain" description="Nitroreductase" evidence="7">
    <location>
        <begin position="59"/>
        <end position="110"/>
    </location>
</feature>
<dbReference type="EMBL" id="SKBN01000573">
    <property type="protein sequence ID" value="TGJ75393.1"/>
    <property type="molecule type" value="Genomic_DNA"/>
</dbReference>
<dbReference type="STRING" id="37992.A0A4Z0Y915"/>
<evidence type="ECO:0000313" key="8">
    <source>
        <dbReference type="EMBL" id="TGJ75393.1"/>
    </source>
</evidence>
<keyword evidence="5" id="KW-0560">Oxidoreductase</keyword>
<gene>
    <name evidence="8" type="ORF">E0Z10_g10996</name>
</gene>
<dbReference type="PANTHER" id="PTHR43673:SF2">
    <property type="entry name" value="NITROREDUCTASE"/>
    <property type="match status" value="1"/>
</dbReference>
<dbReference type="Pfam" id="PF00881">
    <property type="entry name" value="Nitroreductase"/>
    <property type="match status" value="1"/>
</dbReference>
<protein>
    <recommendedName>
        <fullName evidence="7">Nitroreductase domain-containing protein</fullName>
    </recommendedName>
</protein>
<evidence type="ECO:0000256" key="6">
    <source>
        <dbReference type="SAM" id="MobiDB-lite"/>
    </source>
</evidence>
<comment type="cofactor">
    <cofactor evidence="1">
        <name>FMN</name>
        <dbReference type="ChEBI" id="CHEBI:58210"/>
    </cofactor>
</comment>
<proteinExistence type="inferred from homology"/>
<dbReference type="AlphaFoldDB" id="A0A4Z0Y915"/>
<sequence>MSETIMSITQATAGAAIQKPEAPKRTDSAIVMEEADEEAPAPAPRSRRSSTQMLLDEAILARHSTRLYLPEEVPRALLERALKLAAHSPSNTNTQAWRLFIVTGEALTRLKSG</sequence>
<keyword evidence="9" id="KW-1185">Reference proteome</keyword>
<keyword evidence="4" id="KW-0288">FMN</keyword>
<dbReference type="SUPFAM" id="SSF55469">
    <property type="entry name" value="FMN-dependent nitroreductase-like"/>
    <property type="match status" value="1"/>
</dbReference>
<comment type="similarity">
    <text evidence="2">Belongs to the nitroreductase family.</text>
</comment>
<dbReference type="InterPro" id="IPR000415">
    <property type="entry name" value="Nitroreductase-like"/>
</dbReference>
<name>A0A4Z0Y915_9PEZI</name>
<feature type="region of interest" description="Disordered" evidence="6">
    <location>
        <begin position="1"/>
        <end position="27"/>
    </location>
</feature>
<evidence type="ECO:0000256" key="3">
    <source>
        <dbReference type="ARBA" id="ARBA00022630"/>
    </source>
</evidence>
<dbReference type="GO" id="GO:0016491">
    <property type="term" value="F:oxidoreductase activity"/>
    <property type="evidence" value="ECO:0007669"/>
    <property type="project" value="UniProtKB-KW"/>
</dbReference>
<evidence type="ECO:0000313" key="9">
    <source>
        <dbReference type="Proteomes" id="UP000297716"/>
    </source>
</evidence>
<reference evidence="8 9" key="1">
    <citation type="submission" date="2019-03" db="EMBL/GenBank/DDBJ databases">
        <title>Draft genome sequence of Xylaria hypoxylon DSM 108379, a ubiquitous saprotrophic-parasitic fungi on hardwood.</title>
        <authorList>
            <person name="Buettner E."/>
            <person name="Leonhardt S."/>
            <person name="Gebauer A.M."/>
            <person name="Liers C."/>
            <person name="Hofrichter M."/>
            <person name="Kellner H."/>
        </authorList>
    </citation>
    <scope>NUCLEOTIDE SEQUENCE [LARGE SCALE GENOMIC DNA]</scope>
    <source>
        <strain evidence="8 9">DSM 108379</strain>
    </source>
</reference>
<evidence type="ECO:0000256" key="5">
    <source>
        <dbReference type="ARBA" id="ARBA00023002"/>
    </source>
</evidence>
<evidence type="ECO:0000256" key="4">
    <source>
        <dbReference type="ARBA" id="ARBA00022643"/>
    </source>
</evidence>
<evidence type="ECO:0000256" key="2">
    <source>
        <dbReference type="ARBA" id="ARBA00007118"/>
    </source>
</evidence>
<comment type="caution">
    <text evidence="8">The sequence shown here is derived from an EMBL/GenBank/DDBJ whole genome shotgun (WGS) entry which is preliminary data.</text>
</comment>
<evidence type="ECO:0000256" key="1">
    <source>
        <dbReference type="ARBA" id="ARBA00001917"/>
    </source>
</evidence>
<feature type="compositionally biased region" description="Polar residues" evidence="6">
    <location>
        <begin position="1"/>
        <end position="12"/>
    </location>
</feature>
<accession>A0A4Z0Y915</accession>